<evidence type="ECO:0000256" key="1">
    <source>
        <dbReference type="ARBA" id="ARBA00000085"/>
    </source>
</evidence>
<dbReference type="InterPro" id="IPR005467">
    <property type="entry name" value="His_kinase_dom"/>
</dbReference>
<dbReference type="GO" id="GO:0030295">
    <property type="term" value="F:protein kinase activator activity"/>
    <property type="evidence" value="ECO:0007669"/>
    <property type="project" value="TreeGrafter"/>
</dbReference>
<dbReference type="PANTHER" id="PTHR42878">
    <property type="entry name" value="TWO-COMPONENT HISTIDINE KINASE"/>
    <property type="match status" value="1"/>
</dbReference>
<dbReference type="Pfam" id="PF00512">
    <property type="entry name" value="HisKA"/>
    <property type="match status" value="1"/>
</dbReference>
<dbReference type="SMART" id="SM00388">
    <property type="entry name" value="HisKA"/>
    <property type="match status" value="1"/>
</dbReference>
<dbReference type="KEGG" id="fbm:MQE35_07175"/>
<keyword evidence="9" id="KW-1185">Reference proteome</keyword>
<accession>A0A9E7A397</accession>
<dbReference type="CDD" id="cd00082">
    <property type="entry name" value="HisKA"/>
    <property type="match status" value="1"/>
</dbReference>
<dbReference type="Proteomes" id="UP000831290">
    <property type="component" value="Chromosome"/>
</dbReference>
<keyword evidence="3" id="KW-0597">Phosphoprotein</keyword>
<dbReference type="GO" id="GO:0000155">
    <property type="term" value="F:phosphorelay sensor kinase activity"/>
    <property type="evidence" value="ECO:0007669"/>
    <property type="project" value="InterPro"/>
</dbReference>
<dbReference type="SUPFAM" id="SSF47384">
    <property type="entry name" value="Homodimeric domain of signal transducing histidine kinase"/>
    <property type="match status" value="1"/>
</dbReference>
<comment type="catalytic activity">
    <reaction evidence="1">
        <text>ATP + protein L-histidine = ADP + protein N-phospho-L-histidine.</text>
        <dbReference type="EC" id="2.7.13.3"/>
    </reaction>
</comment>
<keyword evidence="6" id="KW-0175">Coiled coil</keyword>
<dbReference type="InterPro" id="IPR050351">
    <property type="entry name" value="BphY/WalK/GraS-like"/>
</dbReference>
<dbReference type="GO" id="GO:0007234">
    <property type="term" value="P:osmosensory signaling via phosphorelay pathway"/>
    <property type="evidence" value="ECO:0007669"/>
    <property type="project" value="TreeGrafter"/>
</dbReference>
<evidence type="ECO:0000313" key="9">
    <source>
        <dbReference type="Proteomes" id="UP000831290"/>
    </source>
</evidence>
<sequence length="355" mass="40867">MNSLLERQIRKYLSTQVESPVNLTEFLEAINRSYENYEDQLKMIQRAMTISSDELFDANRKLQEEADRQSKLIDKLKEVINTLSLYQLPKDKKIENLELDGEKLAKFIDDQAKQIVEANKQKEKLLKSLEKQNQELNEYAHIVSHDLKSPLSSIDAVTNWLIEDYGHQMDDTCKSQFGIILNNVEKMDSLINGILHYSTIDKTETNVYDIDLHHLVKEIINIIHIPKHVTVKINGTLPTVRGDKYRLQQLFQNLLGNAVNYIDKEEGMVEIGAKSGKGFWEFYIKDNGVGIPEEYHHKIFEIFQTLNNNNKSTGIGLSIVKKILDFYGGAICLESKINEGTTFYFTLPKNYDGTT</sequence>
<dbReference type="InterPro" id="IPR003594">
    <property type="entry name" value="HATPase_dom"/>
</dbReference>
<dbReference type="EC" id="2.7.13.3" evidence="2"/>
<dbReference type="SUPFAM" id="SSF55874">
    <property type="entry name" value="ATPase domain of HSP90 chaperone/DNA topoisomerase II/histidine kinase"/>
    <property type="match status" value="1"/>
</dbReference>
<dbReference type="PROSITE" id="PS50109">
    <property type="entry name" value="HIS_KIN"/>
    <property type="match status" value="1"/>
</dbReference>
<dbReference type="Gene3D" id="1.10.287.130">
    <property type="match status" value="1"/>
</dbReference>
<name>A0A9E7A397_9FLAO</name>
<evidence type="ECO:0000313" key="8">
    <source>
        <dbReference type="EMBL" id="UOB19071.1"/>
    </source>
</evidence>
<proteinExistence type="predicted"/>
<dbReference type="InterPro" id="IPR036890">
    <property type="entry name" value="HATPase_C_sf"/>
</dbReference>
<dbReference type="Gene3D" id="3.30.565.10">
    <property type="entry name" value="Histidine kinase-like ATPase, C-terminal domain"/>
    <property type="match status" value="1"/>
</dbReference>
<dbReference type="SMART" id="SM00387">
    <property type="entry name" value="HATPase_c"/>
    <property type="match status" value="1"/>
</dbReference>
<dbReference type="PANTHER" id="PTHR42878:SF15">
    <property type="entry name" value="BACTERIOPHYTOCHROME"/>
    <property type="match status" value="1"/>
</dbReference>
<protein>
    <recommendedName>
        <fullName evidence="2">histidine kinase</fullName>
        <ecNumber evidence="2">2.7.13.3</ecNumber>
    </recommendedName>
</protein>
<evidence type="ECO:0000259" key="7">
    <source>
        <dbReference type="PROSITE" id="PS50109"/>
    </source>
</evidence>
<dbReference type="PRINTS" id="PR00344">
    <property type="entry name" value="BCTRLSENSOR"/>
</dbReference>
<dbReference type="AlphaFoldDB" id="A0A9E7A397"/>
<keyword evidence="8" id="KW-0547">Nucleotide-binding</keyword>
<keyword evidence="8" id="KW-0067">ATP-binding</keyword>
<dbReference type="RefSeq" id="WP_255845688.1">
    <property type="nucleotide sequence ID" value="NZ_CP094358.1"/>
</dbReference>
<reference evidence="8" key="1">
    <citation type="submission" date="2022-03" db="EMBL/GenBank/DDBJ databases">
        <title>Description of Abyssus ytuae gen. nov., sp. nov., a novel member of the family Flavobacteriaceae isolated from the sediment of Mariana Trench.</title>
        <authorList>
            <person name="Zhang J."/>
            <person name="Xu X."/>
        </authorList>
    </citation>
    <scope>NUCLEOTIDE SEQUENCE</scope>
    <source>
        <strain evidence="8">MT3330</strain>
    </source>
</reference>
<dbReference type="Pfam" id="PF02518">
    <property type="entry name" value="HATPase_c"/>
    <property type="match status" value="1"/>
</dbReference>
<keyword evidence="4" id="KW-0808">Transferase</keyword>
<keyword evidence="5" id="KW-0418">Kinase</keyword>
<evidence type="ECO:0000256" key="6">
    <source>
        <dbReference type="SAM" id="Coils"/>
    </source>
</evidence>
<dbReference type="InterPro" id="IPR036097">
    <property type="entry name" value="HisK_dim/P_sf"/>
</dbReference>
<dbReference type="EMBL" id="CP094358">
    <property type="protein sequence ID" value="UOB19071.1"/>
    <property type="molecule type" value="Genomic_DNA"/>
</dbReference>
<evidence type="ECO:0000256" key="3">
    <source>
        <dbReference type="ARBA" id="ARBA00022553"/>
    </source>
</evidence>
<feature type="coiled-coil region" evidence="6">
    <location>
        <begin position="108"/>
        <end position="142"/>
    </location>
</feature>
<organism evidence="8 9">
    <name type="scientific">Abyssalbus ytuae</name>
    <dbReference type="NCBI Taxonomy" id="2926907"/>
    <lineage>
        <taxon>Bacteria</taxon>
        <taxon>Pseudomonadati</taxon>
        <taxon>Bacteroidota</taxon>
        <taxon>Flavobacteriia</taxon>
        <taxon>Flavobacteriales</taxon>
        <taxon>Flavobacteriaceae</taxon>
        <taxon>Abyssalbus</taxon>
    </lineage>
</organism>
<evidence type="ECO:0000256" key="4">
    <source>
        <dbReference type="ARBA" id="ARBA00022679"/>
    </source>
</evidence>
<dbReference type="InterPro" id="IPR003661">
    <property type="entry name" value="HisK_dim/P_dom"/>
</dbReference>
<feature type="coiled-coil region" evidence="6">
    <location>
        <begin position="27"/>
        <end position="79"/>
    </location>
</feature>
<dbReference type="InterPro" id="IPR004358">
    <property type="entry name" value="Sig_transdc_His_kin-like_C"/>
</dbReference>
<dbReference type="GO" id="GO:0000156">
    <property type="term" value="F:phosphorelay response regulator activity"/>
    <property type="evidence" value="ECO:0007669"/>
    <property type="project" value="TreeGrafter"/>
</dbReference>
<dbReference type="GO" id="GO:0005524">
    <property type="term" value="F:ATP binding"/>
    <property type="evidence" value="ECO:0007669"/>
    <property type="project" value="UniProtKB-KW"/>
</dbReference>
<evidence type="ECO:0000256" key="2">
    <source>
        <dbReference type="ARBA" id="ARBA00012438"/>
    </source>
</evidence>
<gene>
    <name evidence="8" type="ORF">MQE35_07175</name>
</gene>
<evidence type="ECO:0000256" key="5">
    <source>
        <dbReference type="ARBA" id="ARBA00022777"/>
    </source>
</evidence>
<feature type="domain" description="Histidine kinase" evidence="7">
    <location>
        <begin position="142"/>
        <end position="351"/>
    </location>
</feature>